<dbReference type="GO" id="GO:0015293">
    <property type="term" value="F:symporter activity"/>
    <property type="evidence" value="ECO:0007669"/>
    <property type="project" value="InterPro"/>
</dbReference>
<accession>A0A383B7L9</accession>
<feature type="transmembrane region" description="Helical" evidence="6">
    <location>
        <begin position="6"/>
        <end position="24"/>
    </location>
</feature>
<dbReference type="GO" id="GO:0016020">
    <property type="term" value="C:membrane"/>
    <property type="evidence" value="ECO:0007669"/>
    <property type="project" value="UniProtKB-SubCell"/>
</dbReference>
<evidence type="ECO:0000256" key="4">
    <source>
        <dbReference type="ARBA" id="ARBA00022989"/>
    </source>
</evidence>
<dbReference type="InterPro" id="IPR036458">
    <property type="entry name" value="Na:dicarbo_symporter_sf"/>
</dbReference>
<dbReference type="InterPro" id="IPR001991">
    <property type="entry name" value="Na-dicarboxylate_symporter"/>
</dbReference>
<evidence type="ECO:0000256" key="6">
    <source>
        <dbReference type="SAM" id="Phobius"/>
    </source>
</evidence>
<evidence type="ECO:0000313" key="7">
    <source>
        <dbReference type="EMBL" id="SVE15759.1"/>
    </source>
</evidence>
<keyword evidence="3 6" id="KW-0812">Transmembrane</keyword>
<proteinExistence type="predicted"/>
<feature type="transmembrane region" description="Helical" evidence="6">
    <location>
        <begin position="106"/>
        <end position="133"/>
    </location>
</feature>
<comment type="subcellular location">
    <subcellularLocation>
        <location evidence="1">Membrane</location>
        <topology evidence="1">Multi-pass membrane protein</topology>
    </subcellularLocation>
</comment>
<keyword evidence="5 6" id="KW-0472">Membrane</keyword>
<protein>
    <submittedName>
        <fullName evidence="7">Uncharacterized protein</fullName>
    </submittedName>
</protein>
<feature type="transmembrane region" description="Helical" evidence="6">
    <location>
        <begin position="68"/>
        <end position="94"/>
    </location>
</feature>
<dbReference type="Gene3D" id="1.10.3860.10">
    <property type="entry name" value="Sodium:dicarboxylate symporter"/>
    <property type="match status" value="1"/>
</dbReference>
<dbReference type="Pfam" id="PF00375">
    <property type="entry name" value="SDF"/>
    <property type="match status" value="1"/>
</dbReference>
<name>A0A383B7L9_9ZZZZ</name>
<dbReference type="EMBL" id="UINC01197997">
    <property type="protein sequence ID" value="SVE15759.1"/>
    <property type="molecule type" value="Genomic_DNA"/>
</dbReference>
<dbReference type="SUPFAM" id="SSF118215">
    <property type="entry name" value="Proton glutamate symport protein"/>
    <property type="match status" value="1"/>
</dbReference>
<keyword evidence="2" id="KW-0813">Transport</keyword>
<reference evidence="7" key="1">
    <citation type="submission" date="2018-05" db="EMBL/GenBank/DDBJ databases">
        <authorList>
            <person name="Lanie J.A."/>
            <person name="Ng W.-L."/>
            <person name="Kazmierczak K.M."/>
            <person name="Andrzejewski T.M."/>
            <person name="Davidsen T.M."/>
            <person name="Wayne K.J."/>
            <person name="Tettelin H."/>
            <person name="Glass J.I."/>
            <person name="Rusch D."/>
            <person name="Podicherti R."/>
            <person name="Tsui H.-C.T."/>
            <person name="Winkler M.E."/>
        </authorList>
    </citation>
    <scope>NUCLEOTIDE SEQUENCE</scope>
</reference>
<evidence type="ECO:0000256" key="2">
    <source>
        <dbReference type="ARBA" id="ARBA00022448"/>
    </source>
</evidence>
<gene>
    <name evidence="7" type="ORF">METZ01_LOCUS468613</name>
</gene>
<evidence type="ECO:0000256" key="3">
    <source>
        <dbReference type="ARBA" id="ARBA00022692"/>
    </source>
</evidence>
<feature type="transmembrane region" description="Helical" evidence="6">
    <location>
        <begin position="36"/>
        <end position="56"/>
    </location>
</feature>
<feature type="non-terminal residue" evidence="7">
    <location>
        <position position="176"/>
    </location>
</feature>
<evidence type="ECO:0000256" key="1">
    <source>
        <dbReference type="ARBA" id="ARBA00004141"/>
    </source>
</evidence>
<sequence>MPDKSGNPLAGLISGFPEQLFVIVRWMISAQLWKQALAAMILAPLIGFLAFDLQLFPQTARALNNVTLIFGTTFLTVINLLVPPVVAFSVFVGIVSNTDLGAVKRIGLTAITTYACTTVLAVTIGAALATVLMPLATVMVDPRLIAATLASAGDLPLGDGPPTALAIFGEMMPQGN</sequence>
<dbReference type="PRINTS" id="PR00173">
    <property type="entry name" value="EDTRNSPORT"/>
</dbReference>
<evidence type="ECO:0000256" key="5">
    <source>
        <dbReference type="ARBA" id="ARBA00023136"/>
    </source>
</evidence>
<organism evidence="7">
    <name type="scientific">marine metagenome</name>
    <dbReference type="NCBI Taxonomy" id="408172"/>
    <lineage>
        <taxon>unclassified sequences</taxon>
        <taxon>metagenomes</taxon>
        <taxon>ecological metagenomes</taxon>
    </lineage>
</organism>
<keyword evidence="4 6" id="KW-1133">Transmembrane helix</keyword>
<dbReference type="AlphaFoldDB" id="A0A383B7L9"/>